<dbReference type="STRING" id="593133.SAMN04488006_0461"/>
<protein>
    <recommendedName>
        <fullName evidence="4">AAA domain-containing protein</fullName>
    </recommendedName>
</protein>
<feature type="coiled-coil region" evidence="1">
    <location>
        <begin position="458"/>
        <end position="485"/>
    </location>
</feature>
<feature type="coiled-coil region" evidence="1">
    <location>
        <begin position="391"/>
        <end position="425"/>
    </location>
</feature>
<accession>A0A1I6NRK8</accession>
<dbReference type="AlphaFoldDB" id="A0A1I6NRK8"/>
<evidence type="ECO:0000313" key="3">
    <source>
        <dbReference type="Proteomes" id="UP000199312"/>
    </source>
</evidence>
<dbReference type="Gene3D" id="3.40.50.300">
    <property type="entry name" value="P-loop containing nucleotide triphosphate hydrolases"/>
    <property type="match status" value="2"/>
</dbReference>
<keyword evidence="1" id="KW-0175">Coiled coil</keyword>
<evidence type="ECO:0008006" key="4">
    <source>
        <dbReference type="Google" id="ProtNLM"/>
    </source>
</evidence>
<sequence length="663" mass="77774">MRKIYLPTLKKIHIQNFTLYPNGLNFEYEFINGINIIIGGNGMGKTTLVNLIKYSIIGHYKKDFDFTRTYKDRKIEKRILHPMDYYKNRQDSSITTDSKANITISFEINDNLFSVTRCIESITLNSYSLNGDKIEGKIISQSKYEDLSDDIKHEYLQKKYEDDISKVSELSFDDLIFFVNEILYFGEDHKTILWNDGKIGNDVQNELFNKYFNTPELDKLRQEAERQAKYFDSSARHRSEDIRAIKKVLDKVNDSKNKDDNTQSINSKIINIKNEIEKLDKQLDNKQSYRKKVDNKIQLLSNQINEISVKETNLDKDKKTAENKLFANKWQHLHKNYDLYFKSIKTNHICPLCTKEVEDTFAEAILSNSNNCILCNQEINEVENKSLDLEYDEINKLLIEEHRKLQNFQKEISENDKILKELDKEFRIISARKREFQSTLRELEFSNSKVPNSETDQLQAFYDEIANLEKLKNEFQEKSTIEKNKADEFSKLIEEQISKETKRFSILFSEFAGEFLGVKCSLTYADLGDGNKRFYPVIDGKTRQFEEELSESQRFFVDHSFRMSILSFFYTKPTFYIVETPDSSLDISYEKNAAKVFMKFLEKDNSLILTTNLNNSEFLNHLIELSKNQISIISLLDIGKKSVIQNASNTLLEVYNKIKLKIK</sequence>
<name>A0A1I6NRK8_9FLAO</name>
<proteinExistence type="predicted"/>
<evidence type="ECO:0000256" key="1">
    <source>
        <dbReference type="SAM" id="Coils"/>
    </source>
</evidence>
<dbReference type="Proteomes" id="UP000199312">
    <property type="component" value="Unassembled WGS sequence"/>
</dbReference>
<organism evidence="2 3">
    <name type="scientific">Lutibacter maritimus</name>
    <dbReference type="NCBI Taxonomy" id="593133"/>
    <lineage>
        <taxon>Bacteria</taxon>
        <taxon>Pseudomonadati</taxon>
        <taxon>Bacteroidota</taxon>
        <taxon>Flavobacteriia</taxon>
        <taxon>Flavobacteriales</taxon>
        <taxon>Flavobacteriaceae</taxon>
        <taxon>Lutibacter</taxon>
    </lineage>
</organism>
<keyword evidence="3" id="KW-1185">Reference proteome</keyword>
<reference evidence="3" key="1">
    <citation type="submission" date="2016-10" db="EMBL/GenBank/DDBJ databases">
        <authorList>
            <person name="Varghese N."/>
            <person name="Submissions S."/>
        </authorList>
    </citation>
    <scope>NUCLEOTIDE SEQUENCE [LARGE SCALE GENOMIC DNA]</scope>
    <source>
        <strain evidence="3">DSM 24450</strain>
    </source>
</reference>
<dbReference type="PANTHER" id="PTHR32114:SF2">
    <property type="entry name" value="ABC TRANSPORTER ABCH.3"/>
    <property type="match status" value="1"/>
</dbReference>
<dbReference type="OrthoDB" id="9795626at2"/>
<evidence type="ECO:0000313" key="2">
    <source>
        <dbReference type="EMBL" id="SFS30626.1"/>
    </source>
</evidence>
<dbReference type="EMBL" id="FOZP01000001">
    <property type="protein sequence ID" value="SFS30626.1"/>
    <property type="molecule type" value="Genomic_DNA"/>
</dbReference>
<dbReference type="SUPFAM" id="SSF52540">
    <property type="entry name" value="P-loop containing nucleoside triphosphate hydrolases"/>
    <property type="match status" value="1"/>
</dbReference>
<dbReference type="InterPro" id="IPR027417">
    <property type="entry name" value="P-loop_NTPase"/>
</dbReference>
<dbReference type="PANTHER" id="PTHR32114">
    <property type="entry name" value="ABC TRANSPORTER ABCH.3"/>
    <property type="match status" value="1"/>
</dbReference>
<feature type="coiled-coil region" evidence="1">
    <location>
        <begin position="262"/>
        <end position="296"/>
    </location>
</feature>
<gene>
    <name evidence="2" type="ORF">SAMN04488006_0461</name>
</gene>
<dbReference type="RefSeq" id="WP_090222131.1">
    <property type="nucleotide sequence ID" value="NZ_FOZP01000001.1"/>
</dbReference>